<sequence>FAFGTFFSERIFRPRGARDPVQRVPEPFPASPPRPIWVFAIPQDRPGCGSGGHPRGPSTTPPRPLLLLGVNLHGGTRRGAPGYRPNLERPLFGASCRWGFLTLLSEFRFHGPIADV</sequence>
<protein>
    <submittedName>
        <fullName evidence="1">Uncharacterized protein</fullName>
    </submittedName>
</protein>
<feature type="non-terminal residue" evidence="1">
    <location>
        <position position="1"/>
    </location>
</feature>
<reference evidence="1 2" key="1">
    <citation type="journal article" date="2022" name="Nat. Ecol. Evol.">
        <title>A masculinizing supergene underlies an exaggerated male reproductive morph in a spider.</title>
        <authorList>
            <person name="Hendrickx F."/>
            <person name="De Corte Z."/>
            <person name="Sonet G."/>
            <person name="Van Belleghem S.M."/>
            <person name="Kostlbacher S."/>
            <person name="Vangestel C."/>
        </authorList>
    </citation>
    <scope>NUCLEOTIDE SEQUENCE [LARGE SCALE GENOMIC DNA]</scope>
    <source>
        <strain evidence="1">W744_W776</strain>
    </source>
</reference>
<accession>A0AAV6TE40</accession>
<proteinExistence type="predicted"/>
<evidence type="ECO:0000313" key="2">
    <source>
        <dbReference type="Proteomes" id="UP000827092"/>
    </source>
</evidence>
<evidence type="ECO:0000313" key="1">
    <source>
        <dbReference type="EMBL" id="KAG8155956.1"/>
    </source>
</evidence>
<dbReference type="EMBL" id="JAFNEN010006428">
    <property type="protein sequence ID" value="KAG8155956.1"/>
    <property type="molecule type" value="Genomic_DNA"/>
</dbReference>
<name>A0AAV6TE40_9ARAC</name>
<keyword evidence="2" id="KW-1185">Reference proteome</keyword>
<gene>
    <name evidence="1" type="ORF">JTE90_020242</name>
</gene>
<dbReference type="Proteomes" id="UP000827092">
    <property type="component" value="Unassembled WGS sequence"/>
</dbReference>
<organism evidence="1 2">
    <name type="scientific">Oedothorax gibbosus</name>
    <dbReference type="NCBI Taxonomy" id="931172"/>
    <lineage>
        <taxon>Eukaryota</taxon>
        <taxon>Metazoa</taxon>
        <taxon>Ecdysozoa</taxon>
        <taxon>Arthropoda</taxon>
        <taxon>Chelicerata</taxon>
        <taxon>Arachnida</taxon>
        <taxon>Araneae</taxon>
        <taxon>Araneomorphae</taxon>
        <taxon>Entelegynae</taxon>
        <taxon>Araneoidea</taxon>
        <taxon>Linyphiidae</taxon>
        <taxon>Erigoninae</taxon>
        <taxon>Oedothorax</taxon>
    </lineage>
</organism>
<comment type="caution">
    <text evidence="1">The sequence shown here is derived from an EMBL/GenBank/DDBJ whole genome shotgun (WGS) entry which is preliminary data.</text>
</comment>
<dbReference type="AlphaFoldDB" id="A0AAV6TE40"/>